<comment type="caution">
    <text evidence="2">The sequence shown here is derived from an EMBL/GenBank/DDBJ whole genome shotgun (WGS) entry which is preliminary data.</text>
</comment>
<keyword evidence="1" id="KW-0812">Transmembrane</keyword>
<keyword evidence="1" id="KW-1133">Transmembrane helix</keyword>
<feature type="transmembrane region" description="Helical" evidence="1">
    <location>
        <begin position="78"/>
        <end position="99"/>
    </location>
</feature>
<feature type="transmembrane region" description="Helical" evidence="1">
    <location>
        <begin position="12"/>
        <end position="32"/>
    </location>
</feature>
<dbReference type="AlphaFoldDB" id="A0A7X0ZE73"/>
<evidence type="ECO:0000313" key="3">
    <source>
        <dbReference type="Proteomes" id="UP000559864"/>
    </source>
</evidence>
<keyword evidence="1" id="KW-0472">Membrane</keyword>
<evidence type="ECO:0000256" key="1">
    <source>
        <dbReference type="SAM" id="Phobius"/>
    </source>
</evidence>
<protein>
    <submittedName>
        <fullName evidence="2">Uncharacterized protein</fullName>
    </submittedName>
</protein>
<sequence length="108" mass="12316">MKKIQWIVNRAFVSSILLITALFVVPPIFGIADGSMVSLYEYVYGAPLKWLTVMTITEEKNKFTETFFTGNEGISIQWFNLIGSFVLIFIILSLIFHLAKLLHNRKSA</sequence>
<dbReference type="EMBL" id="JAARZC010000003">
    <property type="protein sequence ID" value="MBC2250613.1"/>
    <property type="molecule type" value="Genomic_DNA"/>
</dbReference>
<dbReference type="Proteomes" id="UP000559864">
    <property type="component" value="Unassembled WGS sequence"/>
</dbReference>
<reference evidence="2 3" key="1">
    <citation type="submission" date="2020-03" db="EMBL/GenBank/DDBJ databases">
        <title>Soil Listeria distribution.</title>
        <authorList>
            <person name="Liao J."/>
            <person name="Wiedmann M."/>
        </authorList>
    </citation>
    <scope>NUCLEOTIDE SEQUENCE [LARGE SCALE GENOMIC DNA]</scope>
    <source>
        <strain evidence="2 3">FSL L7-0123</strain>
    </source>
</reference>
<name>A0A7X0ZE73_9LIST</name>
<gene>
    <name evidence="2" type="ORF">HCB49_11500</name>
</gene>
<evidence type="ECO:0000313" key="2">
    <source>
        <dbReference type="EMBL" id="MBC2250613.1"/>
    </source>
</evidence>
<accession>A0A7X0ZE73</accession>
<dbReference type="RefSeq" id="WP_185605015.1">
    <property type="nucleotide sequence ID" value="NZ_JAARZC010000003.1"/>
</dbReference>
<proteinExistence type="predicted"/>
<organism evidence="2 3">
    <name type="scientific">Listeria cossartiae subsp. cayugensis</name>
    <dbReference type="NCBI Taxonomy" id="2713505"/>
    <lineage>
        <taxon>Bacteria</taxon>
        <taxon>Bacillati</taxon>
        <taxon>Bacillota</taxon>
        <taxon>Bacilli</taxon>
        <taxon>Bacillales</taxon>
        <taxon>Listeriaceae</taxon>
        <taxon>Listeria</taxon>
        <taxon>Listeria cossartiae</taxon>
    </lineage>
</organism>